<name>M2SY92_COCSN</name>
<gene>
    <name evidence="2" type="ORF">COCSADRAFT_82039</name>
</gene>
<dbReference type="GeneID" id="19140866"/>
<proteinExistence type="predicted"/>
<feature type="non-terminal residue" evidence="2">
    <location>
        <position position="1"/>
    </location>
</feature>
<protein>
    <submittedName>
        <fullName evidence="2">Uncharacterized protein</fullName>
    </submittedName>
</protein>
<dbReference type="KEGG" id="bsc:COCSADRAFT_82039"/>
<keyword evidence="1" id="KW-0175">Coiled coil</keyword>
<dbReference type="Proteomes" id="UP000016934">
    <property type="component" value="Unassembled WGS sequence"/>
</dbReference>
<accession>M2SY92</accession>
<sequence>RCASCIFVAADCNLHTSEQDWEKFQREYHELELQIARLKLHLTQSKVELLELQDREHSYAYRDLVLHA</sequence>
<evidence type="ECO:0000256" key="1">
    <source>
        <dbReference type="SAM" id="Coils"/>
    </source>
</evidence>
<reference evidence="2 3" key="1">
    <citation type="journal article" date="2012" name="PLoS Pathog.">
        <title>Diverse lifestyles and strategies of plant pathogenesis encoded in the genomes of eighteen Dothideomycetes fungi.</title>
        <authorList>
            <person name="Ohm R.A."/>
            <person name="Feau N."/>
            <person name="Henrissat B."/>
            <person name="Schoch C.L."/>
            <person name="Horwitz B.A."/>
            <person name="Barry K.W."/>
            <person name="Condon B.J."/>
            <person name="Copeland A.C."/>
            <person name="Dhillon B."/>
            <person name="Glaser F."/>
            <person name="Hesse C.N."/>
            <person name="Kosti I."/>
            <person name="LaButti K."/>
            <person name="Lindquist E.A."/>
            <person name="Lucas S."/>
            <person name="Salamov A.A."/>
            <person name="Bradshaw R.E."/>
            <person name="Ciuffetti L."/>
            <person name="Hamelin R.C."/>
            <person name="Kema G.H.J."/>
            <person name="Lawrence C."/>
            <person name="Scott J.A."/>
            <person name="Spatafora J.W."/>
            <person name="Turgeon B.G."/>
            <person name="de Wit P.J.G.M."/>
            <person name="Zhong S."/>
            <person name="Goodwin S.B."/>
            <person name="Grigoriev I.V."/>
        </authorList>
    </citation>
    <scope>NUCLEOTIDE SEQUENCE [LARGE SCALE GENOMIC DNA]</scope>
    <source>
        <strain evidence="3">ND90Pr / ATCC 201652</strain>
    </source>
</reference>
<evidence type="ECO:0000313" key="2">
    <source>
        <dbReference type="EMBL" id="EMD67300.1"/>
    </source>
</evidence>
<dbReference type="EMBL" id="KB445639">
    <property type="protein sequence ID" value="EMD67300.1"/>
    <property type="molecule type" value="Genomic_DNA"/>
</dbReference>
<dbReference type="AlphaFoldDB" id="M2SY92"/>
<dbReference type="HOGENOM" id="CLU_2800868_0_0_1"/>
<keyword evidence="3" id="KW-1185">Reference proteome</keyword>
<reference evidence="3" key="2">
    <citation type="journal article" date="2013" name="PLoS Genet.">
        <title>Comparative genome structure, secondary metabolite, and effector coding capacity across Cochliobolus pathogens.</title>
        <authorList>
            <person name="Condon B.J."/>
            <person name="Leng Y."/>
            <person name="Wu D."/>
            <person name="Bushley K.E."/>
            <person name="Ohm R.A."/>
            <person name="Otillar R."/>
            <person name="Martin J."/>
            <person name="Schackwitz W."/>
            <person name="Grimwood J."/>
            <person name="MohdZainudin N."/>
            <person name="Xue C."/>
            <person name="Wang R."/>
            <person name="Manning V.A."/>
            <person name="Dhillon B."/>
            <person name="Tu Z.J."/>
            <person name="Steffenson B.J."/>
            <person name="Salamov A."/>
            <person name="Sun H."/>
            <person name="Lowry S."/>
            <person name="LaButti K."/>
            <person name="Han J."/>
            <person name="Copeland A."/>
            <person name="Lindquist E."/>
            <person name="Barry K."/>
            <person name="Schmutz J."/>
            <person name="Baker S.E."/>
            <person name="Ciuffetti L.M."/>
            <person name="Grigoriev I.V."/>
            <person name="Zhong S."/>
            <person name="Turgeon B.G."/>
        </authorList>
    </citation>
    <scope>NUCLEOTIDE SEQUENCE [LARGE SCALE GENOMIC DNA]</scope>
    <source>
        <strain evidence="3">ND90Pr / ATCC 201652</strain>
    </source>
</reference>
<dbReference type="RefSeq" id="XP_007696990.1">
    <property type="nucleotide sequence ID" value="XM_007698800.1"/>
</dbReference>
<evidence type="ECO:0000313" key="3">
    <source>
        <dbReference type="Proteomes" id="UP000016934"/>
    </source>
</evidence>
<feature type="coiled-coil region" evidence="1">
    <location>
        <begin position="21"/>
        <end position="55"/>
    </location>
</feature>
<organism evidence="2 3">
    <name type="scientific">Cochliobolus sativus (strain ND90Pr / ATCC 201652)</name>
    <name type="common">Common root rot and spot blotch fungus</name>
    <name type="synonym">Bipolaris sorokiniana</name>
    <dbReference type="NCBI Taxonomy" id="665912"/>
    <lineage>
        <taxon>Eukaryota</taxon>
        <taxon>Fungi</taxon>
        <taxon>Dikarya</taxon>
        <taxon>Ascomycota</taxon>
        <taxon>Pezizomycotina</taxon>
        <taxon>Dothideomycetes</taxon>
        <taxon>Pleosporomycetidae</taxon>
        <taxon>Pleosporales</taxon>
        <taxon>Pleosporineae</taxon>
        <taxon>Pleosporaceae</taxon>
        <taxon>Bipolaris</taxon>
    </lineage>
</organism>